<keyword evidence="2" id="KW-1185">Reference proteome</keyword>
<dbReference type="Proteomes" id="UP001234343">
    <property type="component" value="Unassembled WGS sequence"/>
</dbReference>
<reference evidence="1 2" key="1">
    <citation type="submission" date="2023-06" db="EMBL/GenBank/DDBJ databases">
        <title>Alteromonas sp. ASW11-36 isolated from intertidal sand.</title>
        <authorList>
            <person name="Li Y."/>
        </authorList>
    </citation>
    <scope>NUCLEOTIDE SEQUENCE [LARGE SCALE GENOMIC DNA]</scope>
    <source>
        <strain evidence="1 2">ASW11-36</strain>
    </source>
</reference>
<protein>
    <submittedName>
        <fullName evidence="1">Uncharacterized protein</fullName>
    </submittedName>
</protein>
<dbReference type="EMBL" id="JAUCBP010000007">
    <property type="protein sequence ID" value="MDM7860849.1"/>
    <property type="molecule type" value="Genomic_DNA"/>
</dbReference>
<evidence type="ECO:0000313" key="1">
    <source>
        <dbReference type="EMBL" id="MDM7860849.1"/>
    </source>
</evidence>
<accession>A0ABT7SZ91</accession>
<name>A0ABT7SZ91_9ALTE</name>
<evidence type="ECO:0000313" key="2">
    <source>
        <dbReference type="Proteomes" id="UP001234343"/>
    </source>
</evidence>
<gene>
    <name evidence="1" type="ORF">QTP81_09600</name>
</gene>
<dbReference type="RefSeq" id="WP_289365133.1">
    <property type="nucleotide sequence ID" value="NZ_JAUCBP010000007.1"/>
</dbReference>
<comment type="caution">
    <text evidence="1">The sequence shown here is derived from an EMBL/GenBank/DDBJ whole genome shotgun (WGS) entry which is preliminary data.</text>
</comment>
<proteinExistence type="predicted"/>
<organism evidence="1 2">
    <name type="scientific">Alteromonas arenosi</name>
    <dbReference type="NCBI Taxonomy" id="3055817"/>
    <lineage>
        <taxon>Bacteria</taxon>
        <taxon>Pseudomonadati</taxon>
        <taxon>Pseudomonadota</taxon>
        <taxon>Gammaproteobacteria</taxon>
        <taxon>Alteromonadales</taxon>
        <taxon>Alteromonadaceae</taxon>
        <taxon>Alteromonas/Salinimonas group</taxon>
        <taxon>Alteromonas</taxon>
    </lineage>
</organism>
<sequence length="123" mass="13851">MPYEIHVNDNHVLIRLTEVVTSIDLLKSLEDIEFLNCLEKTGVAVYDYSDAKESLVTIEDAAHLAHVANKMVEYQPSLKVIIIPLDPNKLEKAHAYESAITNPKVSVHICKSLKQLDEVLNNQ</sequence>